<feature type="compositionally biased region" description="Basic and acidic residues" evidence="1">
    <location>
        <begin position="23"/>
        <end position="41"/>
    </location>
</feature>
<dbReference type="EMBL" id="JAENGY010001568">
    <property type="protein sequence ID" value="KAG6948383.1"/>
    <property type="molecule type" value="Genomic_DNA"/>
</dbReference>
<name>A0A8J5LX31_9STRA</name>
<reference evidence="2" key="1">
    <citation type="submission" date="2021-01" db="EMBL/GenBank/DDBJ databases">
        <title>Phytophthora aleatoria, a newly-described species from Pinus radiata is distinct from Phytophthora cactorum isolates based on comparative genomics.</title>
        <authorList>
            <person name="Mcdougal R."/>
            <person name="Panda P."/>
            <person name="Williams N."/>
            <person name="Studholme D.J."/>
        </authorList>
    </citation>
    <scope>NUCLEOTIDE SEQUENCE</scope>
    <source>
        <strain evidence="2">NZFS 4037</strain>
    </source>
</reference>
<evidence type="ECO:0000256" key="1">
    <source>
        <dbReference type="SAM" id="MobiDB-lite"/>
    </source>
</evidence>
<accession>A0A8J5LX31</accession>
<gene>
    <name evidence="2" type="ORF">JG688_00015119</name>
</gene>
<comment type="caution">
    <text evidence="2">The sequence shown here is derived from an EMBL/GenBank/DDBJ whole genome shotgun (WGS) entry which is preliminary data.</text>
</comment>
<sequence length="159" mass="18153">MQTNAETSQQISSSVLNASNRNTLHEIESPNTVEELRRESPRRQLEIPKGSLTIAWELWWFGSPSTNAPPYRSLVPIDLPTIRARKRLSNFRYAMIKIENIARRQETYVDNPSLSQARQMLSAAMSELPIHDLTTPDVANIYSGQPSFTSYENKVDYRG</sequence>
<feature type="region of interest" description="Disordered" evidence="1">
    <location>
        <begin position="1"/>
        <end position="41"/>
    </location>
</feature>
<feature type="compositionally biased region" description="Polar residues" evidence="1">
    <location>
        <begin position="1"/>
        <end position="22"/>
    </location>
</feature>
<evidence type="ECO:0000313" key="2">
    <source>
        <dbReference type="EMBL" id="KAG6948383.1"/>
    </source>
</evidence>
<protein>
    <submittedName>
        <fullName evidence="2">Uncharacterized protein</fullName>
    </submittedName>
</protein>
<keyword evidence="3" id="KW-1185">Reference proteome</keyword>
<dbReference type="AlphaFoldDB" id="A0A8J5LX31"/>
<organism evidence="2 3">
    <name type="scientific">Phytophthora aleatoria</name>
    <dbReference type="NCBI Taxonomy" id="2496075"/>
    <lineage>
        <taxon>Eukaryota</taxon>
        <taxon>Sar</taxon>
        <taxon>Stramenopiles</taxon>
        <taxon>Oomycota</taxon>
        <taxon>Peronosporomycetes</taxon>
        <taxon>Peronosporales</taxon>
        <taxon>Peronosporaceae</taxon>
        <taxon>Phytophthora</taxon>
    </lineage>
</organism>
<dbReference type="Proteomes" id="UP000709295">
    <property type="component" value="Unassembled WGS sequence"/>
</dbReference>
<evidence type="ECO:0000313" key="3">
    <source>
        <dbReference type="Proteomes" id="UP000709295"/>
    </source>
</evidence>
<proteinExistence type="predicted"/>